<dbReference type="InterPro" id="IPR007310">
    <property type="entry name" value="Aerobactin_biosyn_IucA/IucC_N"/>
</dbReference>
<feature type="domain" description="Aerobactin siderophore biosynthesis IucA/IucC-like C-terminal" evidence="2">
    <location>
        <begin position="421"/>
        <end position="524"/>
    </location>
</feature>
<name>A0A2V5I4L6_9EURO</name>
<reference evidence="3 4" key="1">
    <citation type="submission" date="2018-02" db="EMBL/GenBank/DDBJ databases">
        <title>The genomes of Aspergillus section Nigri reveals drivers in fungal speciation.</title>
        <authorList>
            <consortium name="DOE Joint Genome Institute"/>
            <person name="Vesth T.C."/>
            <person name="Nybo J."/>
            <person name="Theobald S."/>
            <person name="Brandl J."/>
            <person name="Frisvad J.C."/>
            <person name="Nielsen K.F."/>
            <person name="Lyhne E.K."/>
            <person name="Kogle M.E."/>
            <person name="Kuo A."/>
            <person name="Riley R."/>
            <person name="Clum A."/>
            <person name="Nolan M."/>
            <person name="Lipzen A."/>
            <person name="Salamov A."/>
            <person name="Henrissat B."/>
            <person name="Wiebenga A."/>
            <person name="De vries R.P."/>
            <person name="Grigoriev I.V."/>
            <person name="Mortensen U.H."/>
            <person name="Andersen M.R."/>
            <person name="Baker S.E."/>
        </authorList>
    </citation>
    <scope>NUCLEOTIDE SEQUENCE [LARGE SCALE GENOMIC DNA]</scope>
    <source>
        <strain evidence="3 4">CBS 114.80</strain>
    </source>
</reference>
<sequence length="637" mass="70896">MKCLGRPECFLASSSQINTMEQSTLSAQRGSLGRTVALVANERLARVLYHPDEGLYHVTPFTENEYPKERFVFSGTTPFRVQEIDSHGSIVPGLVTESDLTFGQWCYQQKADESAPWTDINDNVASDFLVNILCRWTGWDIRLTGIFETQLRCSTQYLADAYAENRPCPTRDSSFITWEQSIVEANINPLHKCRMPVDPKTQPTSGFNFKQAEIAFMAVQRDLIDSYGPLEQELAPLLKAAGVDPRTAALPNEVVLPVHEFQVRFLLSRPEADGKLRLLPQRIQALAQASTRSMTIPSLPGVGIKLSLSMFIGDNIRTINHRSAYNAVRYWTAGMLDPARVCGLQGIPLEILPEVTCANALGDHLACMVRWDPYHSSRPPVDADVGYAVTGALIEPAEIGKKGCVAESAFELTNLADRLNFLRDYTRVYFRCFLTPLFRNGLLLDAHGQNSLVRFSRSTGRILGFSSRDMSGTRFNGAHFTRTTGIEIDPRMSNHDMPVPDLLERAYFIFFVVHLCPLLIALDLDSLSAASFTSAELLTGIASPKESADLARGNGCAVIVRELHEIIREHETLAGEEPSVVSARELAAAAREIWLEKSTWQLQCFVSQRMRADWACRDKNDKRSFASVPNVLVAMSG</sequence>
<dbReference type="InterPro" id="IPR022770">
    <property type="entry name" value="IucA/IucC-like_C"/>
</dbReference>
<evidence type="ECO:0000259" key="2">
    <source>
        <dbReference type="Pfam" id="PF06276"/>
    </source>
</evidence>
<dbReference type="InterPro" id="IPR037455">
    <property type="entry name" value="LucA/IucC-like"/>
</dbReference>
<gene>
    <name evidence="3" type="ORF">BP00DRAFT_446327</name>
</gene>
<dbReference type="PANTHER" id="PTHR34384:SF5">
    <property type="entry name" value="L-2,3-DIAMINOPROPANOATE--CITRATE LIGASE"/>
    <property type="match status" value="1"/>
</dbReference>
<evidence type="ECO:0000313" key="3">
    <source>
        <dbReference type="EMBL" id="PYI31715.1"/>
    </source>
</evidence>
<evidence type="ECO:0000313" key="4">
    <source>
        <dbReference type="Proteomes" id="UP000248817"/>
    </source>
</evidence>
<keyword evidence="4" id="KW-1185">Reference proteome</keyword>
<protein>
    <recommendedName>
        <fullName evidence="5">Siderophore synthetase component</fullName>
    </recommendedName>
</protein>
<dbReference type="GO" id="GO:0016881">
    <property type="term" value="F:acid-amino acid ligase activity"/>
    <property type="evidence" value="ECO:0007669"/>
    <property type="project" value="UniProtKB-ARBA"/>
</dbReference>
<accession>A0A2V5I4L6</accession>
<dbReference type="GO" id="GO:0019290">
    <property type="term" value="P:siderophore biosynthetic process"/>
    <property type="evidence" value="ECO:0007669"/>
    <property type="project" value="InterPro"/>
</dbReference>
<dbReference type="Pfam" id="PF06276">
    <property type="entry name" value="FhuF"/>
    <property type="match status" value="1"/>
</dbReference>
<evidence type="ECO:0000259" key="1">
    <source>
        <dbReference type="Pfam" id="PF04183"/>
    </source>
</evidence>
<proteinExistence type="predicted"/>
<dbReference type="Gene3D" id="1.10.510.40">
    <property type="match status" value="1"/>
</dbReference>
<dbReference type="Proteomes" id="UP000248817">
    <property type="component" value="Unassembled WGS sequence"/>
</dbReference>
<dbReference type="EMBL" id="KZ825500">
    <property type="protein sequence ID" value="PYI31715.1"/>
    <property type="molecule type" value="Genomic_DNA"/>
</dbReference>
<dbReference type="PANTHER" id="PTHR34384">
    <property type="entry name" value="L-2,3-DIAMINOPROPANOATE--CITRATE LIGASE"/>
    <property type="match status" value="1"/>
</dbReference>
<dbReference type="Pfam" id="PF04183">
    <property type="entry name" value="IucA_IucC"/>
    <property type="match status" value="1"/>
</dbReference>
<feature type="domain" description="Aerobactin siderophore biosynthesis IucA/IucC N-terminal" evidence="1">
    <location>
        <begin position="175"/>
        <end position="336"/>
    </location>
</feature>
<organism evidence="3 4">
    <name type="scientific">Aspergillus indologenus CBS 114.80</name>
    <dbReference type="NCBI Taxonomy" id="1450541"/>
    <lineage>
        <taxon>Eukaryota</taxon>
        <taxon>Fungi</taxon>
        <taxon>Dikarya</taxon>
        <taxon>Ascomycota</taxon>
        <taxon>Pezizomycotina</taxon>
        <taxon>Eurotiomycetes</taxon>
        <taxon>Eurotiomycetidae</taxon>
        <taxon>Eurotiales</taxon>
        <taxon>Aspergillaceae</taxon>
        <taxon>Aspergillus</taxon>
        <taxon>Aspergillus subgen. Circumdati</taxon>
    </lineage>
</organism>
<evidence type="ECO:0008006" key="5">
    <source>
        <dbReference type="Google" id="ProtNLM"/>
    </source>
</evidence>
<dbReference type="AlphaFoldDB" id="A0A2V5I4L6"/>